<name>A0A5S4UZC7_9MICO</name>
<dbReference type="Proteomes" id="UP000325243">
    <property type="component" value="Unassembled WGS sequence"/>
</dbReference>
<feature type="transmembrane region" description="Helical" evidence="2">
    <location>
        <begin position="21"/>
        <end position="41"/>
    </location>
</feature>
<proteinExistence type="predicted"/>
<evidence type="ECO:0000256" key="2">
    <source>
        <dbReference type="SAM" id="Phobius"/>
    </source>
</evidence>
<keyword evidence="2" id="KW-1133">Transmembrane helix</keyword>
<feature type="compositionally biased region" description="Low complexity" evidence="1">
    <location>
        <begin position="101"/>
        <end position="116"/>
    </location>
</feature>
<feature type="compositionally biased region" description="Basic and acidic residues" evidence="1">
    <location>
        <begin position="134"/>
        <end position="144"/>
    </location>
</feature>
<accession>A0A5S4UZC7</accession>
<dbReference type="EMBL" id="VSSB01000002">
    <property type="protein sequence ID" value="TYL50873.1"/>
    <property type="molecule type" value="Genomic_DNA"/>
</dbReference>
<dbReference type="RefSeq" id="WP_148734969.1">
    <property type="nucleotide sequence ID" value="NZ_VSSB01000002.1"/>
</dbReference>
<reference evidence="3 4" key="1">
    <citation type="submission" date="2019-08" db="EMBL/GenBank/DDBJ databases">
        <authorList>
            <person name="Hu J."/>
        </authorList>
    </citation>
    <scope>NUCLEOTIDE SEQUENCE [LARGE SCALE GENOMIC DNA]</scope>
    <source>
        <strain evidence="3 4">NEAU-184</strain>
    </source>
</reference>
<comment type="caution">
    <text evidence="3">The sequence shown here is derived from an EMBL/GenBank/DDBJ whole genome shotgun (WGS) entry which is preliminary data.</text>
</comment>
<keyword evidence="2" id="KW-0472">Membrane</keyword>
<dbReference type="InterPro" id="IPR021449">
    <property type="entry name" value="DUF3099"/>
</dbReference>
<protein>
    <submittedName>
        <fullName evidence="3">DUF3099 domain-containing protein</fullName>
    </submittedName>
</protein>
<keyword evidence="2" id="KW-0812">Transmembrane</keyword>
<organism evidence="3 4">
    <name type="scientific">Agromyces mariniharenae</name>
    <dbReference type="NCBI Taxonomy" id="2604423"/>
    <lineage>
        <taxon>Bacteria</taxon>
        <taxon>Bacillati</taxon>
        <taxon>Actinomycetota</taxon>
        <taxon>Actinomycetes</taxon>
        <taxon>Micrococcales</taxon>
        <taxon>Microbacteriaceae</taxon>
        <taxon>Agromyces</taxon>
    </lineage>
</organism>
<evidence type="ECO:0000313" key="4">
    <source>
        <dbReference type="Proteomes" id="UP000325243"/>
    </source>
</evidence>
<keyword evidence="4" id="KW-1185">Reference proteome</keyword>
<sequence>MKQQSITTLPPSPEAERRSRMIKYTIAMSIRVACIFCMLFAQGWWLVVFAAGAVFLPYVAVVLANVSGPSRNDEVLRPGSIVPVGTPPDGDARPEDGAAEAGPWGSPAADAPAPDAAEPEADPTPADDAGPAASDRDGDERGAA</sequence>
<feature type="region of interest" description="Disordered" evidence="1">
    <location>
        <begin position="69"/>
        <end position="144"/>
    </location>
</feature>
<dbReference type="AlphaFoldDB" id="A0A5S4UZC7"/>
<gene>
    <name evidence="3" type="ORF">FYC51_17165</name>
</gene>
<dbReference type="Pfam" id="PF11298">
    <property type="entry name" value="DUF3099"/>
    <property type="match status" value="1"/>
</dbReference>
<feature type="compositionally biased region" description="Low complexity" evidence="1">
    <location>
        <begin position="123"/>
        <end position="133"/>
    </location>
</feature>
<evidence type="ECO:0000313" key="3">
    <source>
        <dbReference type="EMBL" id="TYL50873.1"/>
    </source>
</evidence>
<evidence type="ECO:0000256" key="1">
    <source>
        <dbReference type="SAM" id="MobiDB-lite"/>
    </source>
</evidence>